<feature type="compositionally biased region" description="Polar residues" evidence="1">
    <location>
        <begin position="30"/>
        <end position="39"/>
    </location>
</feature>
<keyword evidence="3" id="KW-1185">Reference proteome</keyword>
<evidence type="ECO:0000313" key="3">
    <source>
        <dbReference type="Proteomes" id="UP000827724"/>
    </source>
</evidence>
<dbReference type="Proteomes" id="UP000827724">
    <property type="component" value="Unassembled WGS sequence"/>
</dbReference>
<evidence type="ECO:0000256" key="1">
    <source>
        <dbReference type="SAM" id="MobiDB-lite"/>
    </source>
</evidence>
<accession>A0A9P8TWY2</accession>
<evidence type="ECO:0000313" key="2">
    <source>
        <dbReference type="EMBL" id="KAH6611061.1"/>
    </source>
</evidence>
<comment type="caution">
    <text evidence="2">The sequence shown here is derived from an EMBL/GenBank/DDBJ whole genome shotgun (WGS) entry which is preliminary data.</text>
</comment>
<feature type="region of interest" description="Disordered" evidence="1">
    <location>
        <begin position="1"/>
        <end position="82"/>
    </location>
</feature>
<gene>
    <name evidence="2" type="ORF">Trco_001081</name>
</gene>
<dbReference type="AlphaFoldDB" id="A0A9P8TWY2"/>
<proteinExistence type="predicted"/>
<dbReference type="EMBL" id="JAIWOZ010000001">
    <property type="protein sequence ID" value="KAH6611061.1"/>
    <property type="molecule type" value="Genomic_DNA"/>
</dbReference>
<protein>
    <submittedName>
        <fullName evidence="2">Uncharacterized protein</fullName>
    </submittedName>
</protein>
<sequence length="146" mass="15884">MLFSSPLREPRRSGSDPSRPSTLLARDQDTPLSIKTASSLGRAGLGPRTDASHSRQISWPDVQRGGNTDTRPTDALPLRPTSKPSLDYAAKSCGILLPAAHRSSYAVALLGRRLASEWRIAPWDAVEPRCWASLAIRRLRAAICEA</sequence>
<name>A0A9P8TWY2_9HYPO</name>
<organism evidence="2 3">
    <name type="scientific">Trichoderma cornu-damae</name>
    <dbReference type="NCBI Taxonomy" id="654480"/>
    <lineage>
        <taxon>Eukaryota</taxon>
        <taxon>Fungi</taxon>
        <taxon>Dikarya</taxon>
        <taxon>Ascomycota</taxon>
        <taxon>Pezizomycotina</taxon>
        <taxon>Sordariomycetes</taxon>
        <taxon>Hypocreomycetidae</taxon>
        <taxon>Hypocreales</taxon>
        <taxon>Hypocreaceae</taxon>
        <taxon>Trichoderma</taxon>
    </lineage>
</organism>
<reference evidence="2" key="1">
    <citation type="submission" date="2021-08" db="EMBL/GenBank/DDBJ databases">
        <title>Chromosome-Level Trichoderma cornu-damae using Hi-C Data.</title>
        <authorList>
            <person name="Kim C.S."/>
        </authorList>
    </citation>
    <scope>NUCLEOTIDE SEQUENCE</scope>
    <source>
        <strain evidence="2">KA19-0412C</strain>
    </source>
</reference>